<proteinExistence type="predicted"/>
<name>A0ABN0YZI9_9ACTN</name>
<evidence type="ECO:0000313" key="3">
    <source>
        <dbReference type="EMBL" id="GAA0423976.1"/>
    </source>
</evidence>
<sequence length="66" mass="6795">MTARNGAEKPVWRKSTHSNGGGSCVEFAELGGQIGVRDSKVKAGPALSVPVAAWSSFVANVGSEHL</sequence>
<comment type="caution">
    <text evidence="3">The sequence shown here is derived from an EMBL/GenBank/DDBJ whole genome shotgun (WGS) entry which is preliminary data.</text>
</comment>
<protein>
    <submittedName>
        <fullName evidence="3">DUF397 domain-containing protein</fullName>
    </submittedName>
</protein>
<evidence type="ECO:0000256" key="1">
    <source>
        <dbReference type="SAM" id="MobiDB-lite"/>
    </source>
</evidence>
<reference evidence="3 4" key="1">
    <citation type="journal article" date="2019" name="Int. J. Syst. Evol. Microbiol.">
        <title>The Global Catalogue of Microorganisms (GCM) 10K type strain sequencing project: providing services to taxonomists for standard genome sequencing and annotation.</title>
        <authorList>
            <consortium name="The Broad Institute Genomics Platform"/>
            <consortium name="The Broad Institute Genome Sequencing Center for Infectious Disease"/>
            <person name="Wu L."/>
            <person name="Ma J."/>
        </authorList>
    </citation>
    <scope>NUCLEOTIDE SEQUENCE [LARGE SCALE GENOMIC DNA]</scope>
    <source>
        <strain evidence="3 4">JCM 4788</strain>
    </source>
</reference>
<dbReference type="Pfam" id="PF04149">
    <property type="entry name" value="DUF397"/>
    <property type="match status" value="1"/>
</dbReference>
<dbReference type="EMBL" id="BAAABX010000055">
    <property type="protein sequence ID" value="GAA0423976.1"/>
    <property type="molecule type" value="Genomic_DNA"/>
</dbReference>
<gene>
    <name evidence="3" type="ORF">GCM10010357_51830</name>
</gene>
<evidence type="ECO:0000259" key="2">
    <source>
        <dbReference type="Pfam" id="PF04149"/>
    </source>
</evidence>
<dbReference type="Proteomes" id="UP001500879">
    <property type="component" value="Unassembled WGS sequence"/>
</dbReference>
<keyword evidence="4" id="KW-1185">Reference proteome</keyword>
<accession>A0ABN0YZI9</accession>
<dbReference type="InterPro" id="IPR007278">
    <property type="entry name" value="DUF397"/>
</dbReference>
<evidence type="ECO:0000313" key="4">
    <source>
        <dbReference type="Proteomes" id="UP001500879"/>
    </source>
</evidence>
<feature type="domain" description="DUF397" evidence="2">
    <location>
        <begin position="11"/>
        <end position="61"/>
    </location>
</feature>
<feature type="region of interest" description="Disordered" evidence="1">
    <location>
        <begin position="1"/>
        <end position="22"/>
    </location>
</feature>
<feature type="compositionally biased region" description="Basic and acidic residues" evidence="1">
    <location>
        <begin position="1"/>
        <end position="11"/>
    </location>
</feature>
<dbReference type="RefSeq" id="WP_344028897.1">
    <property type="nucleotide sequence ID" value="NZ_BAAABX010000055.1"/>
</dbReference>
<organism evidence="3 4">
    <name type="scientific">Streptomyces luteireticuli</name>
    <dbReference type="NCBI Taxonomy" id="173858"/>
    <lineage>
        <taxon>Bacteria</taxon>
        <taxon>Bacillati</taxon>
        <taxon>Actinomycetota</taxon>
        <taxon>Actinomycetes</taxon>
        <taxon>Kitasatosporales</taxon>
        <taxon>Streptomycetaceae</taxon>
        <taxon>Streptomyces</taxon>
    </lineage>
</organism>